<dbReference type="PATRIC" id="fig|991905.3.peg.1465"/>
<evidence type="ECO:0000256" key="1">
    <source>
        <dbReference type="SAM" id="MobiDB-lite"/>
    </source>
</evidence>
<keyword evidence="3" id="KW-1185">Reference proteome</keyword>
<dbReference type="EMBL" id="CP002568">
    <property type="protein sequence ID" value="ADZ69852.1"/>
    <property type="molecule type" value="Genomic_DNA"/>
</dbReference>
<dbReference type="OrthoDB" id="7678239at2"/>
<evidence type="ECO:0000313" key="3">
    <source>
        <dbReference type="Proteomes" id="UP000008130"/>
    </source>
</evidence>
<feature type="compositionally biased region" description="Gly residues" evidence="1">
    <location>
        <begin position="69"/>
        <end position="79"/>
    </location>
</feature>
<reference evidence="2 3" key="1">
    <citation type="journal article" date="2011" name="J. Bacteriol.">
        <title>Complete genome sequence of Polymorphum gilvum SL003B-26A1T, a crude oil-degrading bacterium from oil-polluted saline soil.</title>
        <authorList>
            <person name="Li S.G."/>
            <person name="Tang Y.Q."/>
            <person name="Nie Y."/>
            <person name="Cai M."/>
            <person name="Wu X.L."/>
        </authorList>
    </citation>
    <scope>NUCLEOTIDE SEQUENCE [LARGE SCALE GENOMIC DNA]</scope>
    <source>
        <strain evidence="3">LMG 25793 / CGMCC 1.9160 / SL003B-26A1</strain>
    </source>
</reference>
<dbReference type="STRING" id="991905.SL003B_1424"/>
<dbReference type="eggNOG" id="ENOG5032VX8">
    <property type="taxonomic scope" value="Bacteria"/>
</dbReference>
<dbReference type="HOGENOM" id="CLU_100199_0_0_5"/>
<proteinExistence type="predicted"/>
<dbReference type="AlphaFoldDB" id="F2J2F6"/>
<dbReference type="KEGG" id="pgv:SL003B_1424"/>
<name>F2J2F6_POLGS</name>
<dbReference type="RefSeq" id="WP_013652169.1">
    <property type="nucleotide sequence ID" value="NC_015259.1"/>
</dbReference>
<sequence>MWMSSLFRRKAPAEAAETVHPASGVRGGPMEGSERGPGGAEPRSRPGVEQAARGETRMTARPGAAPGAMAGGGGPGSRVGPGVNPGAAAQPAGPLGASLGNGSRSGLQDAGAGRLSNPAAAAQPSTSALNQKVVQAVQFTNTETESYGLKMATTPPEIMVGQTTGLAVQDAANYMNAVMQIALAAQAVAIKKAAEGPIGEIVAVPLLGEIQNMVNAAVTVYGTVSSTAGQSAKTILSDLNVS</sequence>
<gene>
    <name evidence="2" type="ordered locus">SL003B_1424</name>
</gene>
<evidence type="ECO:0000313" key="2">
    <source>
        <dbReference type="EMBL" id="ADZ69852.1"/>
    </source>
</evidence>
<feature type="compositionally biased region" description="Basic and acidic residues" evidence="1">
    <location>
        <begin position="42"/>
        <end position="58"/>
    </location>
</feature>
<protein>
    <submittedName>
        <fullName evidence="2">Uncharacterized protein</fullName>
    </submittedName>
</protein>
<feature type="compositionally biased region" description="Gly residues" evidence="1">
    <location>
        <begin position="25"/>
        <end position="39"/>
    </location>
</feature>
<organism evidence="2 3">
    <name type="scientific">Polymorphum gilvum (strain LMG 25793 / CGMCC 1.9160 / SL003B-26A1)</name>
    <dbReference type="NCBI Taxonomy" id="991905"/>
    <lineage>
        <taxon>Bacteria</taxon>
        <taxon>Pseudomonadati</taxon>
        <taxon>Pseudomonadota</taxon>
        <taxon>Alphaproteobacteria</taxon>
        <taxon>Rhodobacterales</taxon>
        <taxon>Paracoccaceae</taxon>
        <taxon>Polymorphum</taxon>
    </lineage>
</organism>
<feature type="compositionally biased region" description="Low complexity" evidence="1">
    <location>
        <begin position="80"/>
        <end position="97"/>
    </location>
</feature>
<dbReference type="Proteomes" id="UP000008130">
    <property type="component" value="Chromosome"/>
</dbReference>
<accession>F2J2F6</accession>
<feature type="region of interest" description="Disordered" evidence="1">
    <location>
        <begin position="1"/>
        <end position="127"/>
    </location>
</feature>